<dbReference type="EMBL" id="JAERRC010000024">
    <property type="protein sequence ID" value="MBL0705832.1"/>
    <property type="molecule type" value="Genomic_DNA"/>
</dbReference>
<dbReference type="Proteomes" id="UP000639051">
    <property type="component" value="Unassembled WGS sequence"/>
</dbReference>
<keyword evidence="2" id="KW-1185">Reference proteome</keyword>
<proteinExistence type="predicted"/>
<evidence type="ECO:0000313" key="2">
    <source>
        <dbReference type="Proteomes" id="UP000639051"/>
    </source>
</evidence>
<comment type="caution">
    <text evidence="1">The sequence shown here is derived from an EMBL/GenBank/DDBJ whole genome shotgun (WGS) entry which is preliminary data.</text>
</comment>
<reference evidence="1 2" key="1">
    <citation type="submission" date="2021-01" db="EMBL/GenBank/DDBJ databases">
        <title>Genome public.</title>
        <authorList>
            <person name="Liu C."/>
            <person name="Sun Q."/>
        </authorList>
    </citation>
    <scope>NUCLEOTIDE SEQUENCE [LARGE SCALE GENOMIC DNA]</scope>
    <source>
        <strain evidence="1 2">JC656</strain>
    </source>
</reference>
<evidence type="ECO:0000313" key="1">
    <source>
        <dbReference type="EMBL" id="MBL0705832.1"/>
    </source>
</evidence>
<organism evidence="1 2">
    <name type="scientific">Sinomonas cellulolyticus</name>
    <dbReference type="NCBI Taxonomy" id="2801916"/>
    <lineage>
        <taxon>Bacteria</taxon>
        <taxon>Bacillati</taxon>
        <taxon>Actinomycetota</taxon>
        <taxon>Actinomycetes</taxon>
        <taxon>Micrococcales</taxon>
        <taxon>Micrococcaceae</taxon>
        <taxon>Sinomonas</taxon>
    </lineage>
</organism>
<accession>A0ABS1K3F3</accession>
<name>A0ABS1K3F3_9MICC</name>
<gene>
    <name evidence="1" type="ORF">JJE72_09965</name>
</gene>
<dbReference type="RefSeq" id="WP_189692383.1">
    <property type="nucleotide sequence ID" value="NZ_BNCM01000002.1"/>
</dbReference>
<sequence>MTRRQQLPPHLATASFTVAEARSAGVTASRLEAADLVVPSRGIRIPGV</sequence>
<protein>
    <submittedName>
        <fullName evidence="1">Uncharacterized protein</fullName>
    </submittedName>
</protein>